<feature type="compositionally biased region" description="Basic and acidic residues" evidence="1">
    <location>
        <begin position="60"/>
        <end position="74"/>
    </location>
</feature>
<feature type="compositionally biased region" description="Basic residues" evidence="1">
    <location>
        <begin position="112"/>
        <end position="127"/>
    </location>
</feature>
<organism evidence="2 3">
    <name type="scientific">Elysia crispata</name>
    <name type="common">lettuce slug</name>
    <dbReference type="NCBI Taxonomy" id="231223"/>
    <lineage>
        <taxon>Eukaryota</taxon>
        <taxon>Metazoa</taxon>
        <taxon>Spiralia</taxon>
        <taxon>Lophotrochozoa</taxon>
        <taxon>Mollusca</taxon>
        <taxon>Gastropoda</taxon>
        <taxon>Heterobranchia</taxon>
        <taxon>Euthyneura</taxon>
        <taxon>Panpulmonata</taxon>
        <taxon>Sacoglossa</taxon>
        <taxon>Placobranchoidea</taxon>
        <taxon>Plakobranchidae</taxon>
        <taxon>Elysia</taxon>
    </lineage>
</organism>
<gene>
    <name evidence="2" type="ORF">RRG08_050120</name>
</gene>
<accession>A0AAE0Z5T2</accession>
<dbReference type="Proteomes" id="UP001283361">
    <property type="component" value="Unassembled WGS sequence"/>
</dbReference>
<proteinExistence type="predicted"/>
<dbReference type="PANTHER" id="PTHR21505:SF8">
    <property type="entry name" value="DPT-YFP REPRESSOR BY OVEREXPRESSION, ISOFORM D-RELATED"/>
    <property type="match status" value="1"/>
</dbReference>
<evidence type="ECO:0008006" key="4">
    <source>
        <dbReference type="Google" id="ProtNLM"/>
    </source>
</evidence>
<dbReference type="EMBL" id="JAWDGP010004563">
    <property type="protein sequence ID" value="KAK3763418.1"/>
    <property type="molecule type" value="Genomic_DNA"/>
</dbReference>
<name>A0AAE0Z5T2_9GAST</name>
<dbReference type="AlphaFoldDB" id="A0AAE0Z5T2"/>
<reference evidence="2" key="1">
    <citation type="journal article" date="2023" name="G3 (Bethesda)">
        <title>A reference genome for the long-term kleptoplast-retaining sea slug Elysia crispata morphotype clarki.</title>
        <authorList>
            <person name="Eastman K.E."/>
            <person name="Pendleton A.L."/>
            <person name="Shaikh M.A."/>
            <person name="Suttiyut T."/>
            <person name="Ogas R."/>
            <person name="Tomko P."/>
            <person name="Gavelis G."/>
            <person name="Widhalm J.R."/>
            <person name="Wisecaver J.H."/>
        </authorList>
    </citation>
    <scope>NUCLEOTIDE SEQUENCE</scope>
    <source>
        <strain evidence="2">ECLA1</strain>
    </source>
</reference>
<evidence type="ECO:0000313" key="2">
    <source>
        <dbReference type="EMBL" id="KAK3763418.1"/>
    </source>
</evidence>
<protein>
    <recommendedName>
        <fullName evidence="4">MADF domain-containing protein</fullName>
    </recommendedName>
</protein>
<dbReference type="PANTHER" id="PTHR21505">
    <property type="entry name" value="MADF DOMAIN-CONTAINING PROTEIN-RELATED"/>
    <property type="match status" value="1"/>
</dbReference>
<evidence type="ECO:0000256" key="1">
    <source>
        <dbReference type="SAM" id="MobiDB-lite"/>
    </source>
</evidence>
<comment type="caution">
    <text evidence="2">The sequence shown here is derived from an EMBL/GenBank/DDBJ whole genome shotgun (WGS) entry which is preliminary data.</text>
</comment>
<feature type="region of interest" description="Disordered" evidence="1">
    <location>
        <begin position="49"/>
        <end position="156"/>
    </location>
</feature>
<evidence type="ECO:0000313" key="3">
    <source>
        <dbReference type="Proteomes" id="UP001283361"/>
    </source>
</evidence>
<sequence>MKKINNLRSAYRKEVKKIAKSEACASRPEDVYSPRLFYFQDLHEFLADQDDFKPGSSTTSRDDRLTSSRIRDTFEDSMGNSDLASEGSINLDLGCDTEASQEPQPKPEVSRRNRLPHVSKNRMKKRKTSESEDEDFYVSYDAPNSTEKPGESPKYDKHDIFGQHIANNLREMSKEQQIRCTKLVSDTLFEGLLGNLSGESYLHVGRAVQSSYRQHPRDRHAVYRSMPSGWFITSCH</sequence>
<keyword evidence="3" id="KW-1185">Reference proteome</keyword>